<reference evidence="2" key="2">
    <citation type="submission" date="2016-06" db="UniProtKB">
        <authorList>
            <consortium name="WormBaseParasite"/>
        </authorList>
    </citation>
    <scope>IDENTIFICATION</scope>
</reference>
<protein>
    <submittedName>
        <fullName evidence="2">Polyprotein</fullName>
    </submittedName>
</protein>
<reference evidence="1" key="1">
    <citation type="submission" date="2014-05" db="EMBL/GenBank/DDBJ databases">
        <title>The genome and life-stage specific transcriptomes of Globodera pallida elucidate key aspects of plant parasitism by a cyst nematode.</title>
        <authorList>
            <person name="Cotton J.A."/>
            <person name="Lilley C.J."/>
            <person name="Jones L.M."/>
            <person name="Kikuchi T."/>
            <person name="Reid A.J."/>
            <person name="Thorpe P."/>
            <person name="Tsai I.J."/>
            <person name="Beasley H."/>
            <person name="Blok V."/>
            <person name="Cock P.J.A."/>
            <person name="Van den Akker S.E."/>
            <person name="Holroyd N."/>
            <person name="Hunt M."/>
            <person name="Mantelin S."/>
            <person name="Naghra H."/>
            <person name="Pain A."/>
            <person name="Palomares-Rius J.E."/>
            <person name="Zarowiecki M."/>
            <person name="Berriman M."/>
            <person name="Jones J.T."/>
            <person name="Urwin P.E."/>
        </authorList>
    </citation>
    <scope>NUCLEOTIDE SEQUENCE [LARGE SCALE GENOMIC DNA]</scope>
    <source>
        <strain evidence="1">Lindley</strain>
    </source>
</reference>
<dbReference type="AlphaFoldDB" id="A0A183CTE0"/>
<evidence type="ECO:0000313" key="2">
    <source>
        <dbReference type="WBParaSite" id="GPLIN_001614800"/>
    </source>
</evidence>
<name>A0A183CTE0_GLOPA</name>
<proteinExistence type="predicted"/>
<keyword evidence="1" id="KW-1185">Reference proteome</keyword>
<dbReference type="Proteomes" id="UP000050741">
    <property type="component" value="Unassembled WGS sequence"/>
</dbReference>
<accession>A0A183CTE0</accession>
<organism evidence="1 2">
    <name type="scientific">Globodera pallida</name>
    <name type="common">Potato cyst nematode worm</name>
    <name type="synonym">Heterodera pallida</name>
    <dbReference type="NCBI Taxonomy" id="36090"/>
    <lineage>
        <taxon>Eukaryota</taxon>
        <taxon>Metazoa</taxon>
        <taxon>Ecdysozoa</taxon>
        <taxon>Nematoda</taxon>
        <taxon>Chromadorea</taxon>
        <taxon>Rhabditida</taxon>
        <taxon>Tylenchina</taxon>
        <taxon>Tylenchomorpha</taxon>
        <taxon>Tylenchoidea</taxon>
        <taxon>Heteroderidae</taxon>
        <taxon>Heteroderinae</taxon>
        <taxon>Globodera</taxon>
    </lineage>
</organism>
<sequence length="93" mass="9934">GSSFALCPAYATAQQHVTVPNTVPLYCNHPPPPTTVSMYAVVAANFPLPLPTTTTSSGSQFWLSNSRSLGAIIVRNHSIKTHSAKLRGNTPWT</sequence>
<evidence type="ECO:0000313" key="1">
    <source>
        <dbReference type="Proteomes" id="UP000050741"/>
    </source>
</evidence>
<dbReference type="WBParaSite" id="GPLIN_001614800">
    <property type="protein sequence ID" value="GPLIN_001614800"/>
    <property type="gene ID" value="GPLIN_001614800"/>
</dbReference>